<evidence type="ECO:0000313" key="1">
    <source>
        <dbReference type="EMBL" id="MBM7839314.1"/>
    </source>
</evidence>
<dbReference type="Proteomes" id="UP001179280">
    <property type="component" value="Unassembled WGS sequence"/>
</dbReference>
<dbReference type="Gene3D" id="3.30.530.20">
    <property type="match status" value="1"/>
</dbReference>
<dbReference type="InterPro" id="IPR023393">
    <property type="entry name" value="START-like_dom_sf"/>
</dbReference>
<keyword evidence="2" id="KW-1185">Reference proteome</keyword>
<dbReference type="SUPFAM" id="SSF55961">
    <property type="entry name" value="Bet v1-like"/>
    <property type="match status" value="1"/>
</dbReference>
<protein>
    <submittedName>
        <fullName evidence="1">Ligand-binding SRPBCC domain-containing protein</fullName>
    </submittedName>
</protein>
<proteinExistence type="predicted"/>
<sequence length="151" mass="17098">MPTIRIRTFIKADRSICFDLARDVTIHTLTTGNTNERAVAGVTHGLLELHDTVTWEATHLGVKQRLTAQIVDLNVPAEFTDVMVNGAFHSFTHVHQFHEVSGGTMMTDTFTYKAPLGFLGHIANFLFLKAYMTRFLKQRTQELKHLAETQK</sequence>
<organism evidence="1 2">
    <name type="scientific">Shouchella xiaoxiensis</name>
    <dbReference type="NCBI Taxonomy" id="766895"/>
    <lineage>
        <taxon>Bacteria</taxon>
        <taxon>Bacillati</taxon>
        <taxon>Bacillota</taxon>
        <taxon>Bacilli</taxon>
        <taxon>Bacillales</taxon>
        <taxon>Bacillaceae</taxon>
        <taxon>Shouchella</taxon>
    </lineage>
</organism>
<accession>A0ABS2SUW0</accession>
<dbReference type="EMBL" id="JAFBCV010000007">
    <property type="protein sequence ID" value="MBM7839314.1"/>
    <property type="molecule type" value="Genomic_DNA"/>
</dbReference>
<comment type="caution">
    <text evidence="1">The sequence shown here is derived from an EMBL/GenBank/DDBJ whole genome shotgun (WGS) entry which is preliminary data.</text>
</comment>
<dbReference type="RefSeq" id="WP_204466585.1">
    <property type="nucleotide sequence ID" value="NZ_JAFBCV010000007.1"/>
</dbReference>
<name>A0ABS2SUW0_9BACI</name>
<dbReference type="CDD" id="cd07820">
    <property type="entry name" value="SRPBCC_3"/>
    <property type="match status" value="1"/>
</dbReference>
<gene>
    <name evidence="1" type="ORF">JOC54_002585</name>
</gene>
<evidence type="ECO:0000313" key="2">
    <source>
        <dbReference type="Proteomes" id="UP001179280"/>
    </source>
</evidence>
<reference evidence="1" key="1">
    <citation type="submission" date="2021-01" db="EMBL/GenBank/DDBJ databases">
        <title>Genomic Encyclopedia of Type Strains, Phase IV (KMG-IV): sequencing the most valuable type-strain genomes for metagenomic binning, comparative biology and taxonomic classification.</title>
        <authorList>
            <person name="Goeker M."/>
        </authorList>
    </citation>
    <scope>NUCLEOTIDE SEQUENCE</scope>
    <source>
        <strain evidence="1">DSM 21943</strain>
    </source>
</reference>